<dbReference type="EMBL" id="QFFM01000018">
    <property type="protein sequence ID" value="PWG64439.1"/>
    <property type="molecule type" value="Genomic_DNA"/>
</dbReference>
<evidence type="ECO:0000313" key="1">
    <source>
        <dbReference type="EMBL" id="PWG64439.1"/>
    </source>
</evidence>
<comment type="caution">
    <text evidence="1">The sequence shown here is derived from an EMBL/GenBank/DDBJ whole genome shotgun (WGS) entry which is preliminary data.</text>
</comment>
<name>A0A2U2N632_9BIFI</name>
<accession>A0A2U2N632</accession>
<organism evidence="1 2">
    <name type="scientific">Bifidobacterium callitrichidarum</name>
    <dbReference type="NCBI Taxonomy" id="2052941"/>
    <lineage>
        <taxon>Bacteria</taxon>
        <taxon>Bacillati</taxon>
        <taxon>Actinomycetota</taxon>
        <taxon>Actinomycetes</taxon>
        <taxon>Bifidobacteriales</taxon>
        <taxon>Bifidobacteriaceae</taxon>
        <taxon>Bifidobacterium</taxon>
    </lineage>
</organism>
<proteinExistence type="predicted"/>
<dbReference type="Proteomes" id="UP000245876">
    <property type="component" value="Unassembled WGS sequence"/>
</dbReference>
<sequence length="159" mass="17996">MITGITSLTLHVMMKFTSLLEMTPTAYGSNSLWYVNVMSRPAGKSISSAVAYYSPIMTSIPASSSFFNSERRAARIGADIRTKYGANIGPITLTINWKMIFRKFLKQYGYGTMISFFNDARKQNDSSRSKKNGIVTNEHLQPLAKRLWLNIAVNRQRIR</sequence>
<gene>
    <name evidence="1" type="ORF">DF196_09165</name>
</gene>
<keyword evidence="2" id="KW-1185">Reference proteome</keyword>
<dbReference type="AlphaFoldDB" id="A0A2U2N632"/>
<reference evidence="1 2" key="1">
    <citation type="journal article" date="2018" name="Int. J. Syst. Evol. Microbiol.">
        <title>Bifidobacterium callitrichidarum sp. nov. from the faeces of the emperor tamarin (Saguinus imperator).</title>
        <authorList>
            <person name="Modesto M."/>
            <person name="Michelini S."/>
            <person name="Sansosti M.C."/>
            <person name="De Filippo C."/>
            <person name="Cavalieri D."/>
            <person name="Qvirist L."/>
            <person name="Andlid T."/>
            <person name="Spiezio C."/>
            <person name="Sandri C."/>
            <person name="Pascarelli S."/>
            <person name="Sgorbati B."/>
            <person name="Mattarelli P."/>
        </authorList>
    </citation>
    <scope>NUCLEOTIDE SEQUENCE [LARGE SCALE GENOMIC DNA]</scope>
    <source>
        <strain evidence="1 2">TRI 5</strain>
    </source>
</reference>
<evidence type="ECO:0000313" key="2">
    <source>
        <dbReference type="Proteomes" id="UP000245876"/>
    </source>
</evidence>
<protein>
    <submittedName>
        <fullName evidence="1">Uncharacterized protein</fullName>
    </submittedName>
</protein>